<comment type="caution">
    <text evidence="3">The sequence shown here is derived from an EMBL/GenBank/DDBJ whole genome shotgun (WGS) entry which is preliminary data.</text>
</comment>
<dbReference type="EMBL" id="JBBNFM010000001">
    <property type="protein sequence ID" value="MEQ2452466.1"/>
    <property type="molecule type" value="Genomic_DNA"/>
</dbReference>
<keyword evidence="4" id="KW-1185">Reference proteome</keyword>
<dbReference type="InterPro" id="IPR046059">
    <property type="entry name" value="DUF6017"/>
</dbReference>
<protein>
    <submittedName>
        <fullName evidence="3">DUF6017 domain-containing protein</fullName>
    </submittedName>
</protein>
<dbReference type="RefSeq" id="WP_349115483.1">
    <property type="nucleotide sequence ID" value="NZ_JBBNFM010000001.1"/>
</dbReference>
<evidence type="ECO:0000259" key="1">
    <source>
        <dbReference type="Pfam" id="PF06970"/>
    </source>
</evidence>
<dbReference type="Pfam" id="PF19481">
    <property type="entry name" value="DUF6017"/>
    <property type="match status" value="1"/>
</dbReference>
<gene>
    <name evidence="3" type="ORF">AAAT04_00195</name>
</gene>
<sequence length="257" mass="29446">MYGSRGYGILLDRVSLSAMNEWKDEAGRVFIYCTLESIQEALGCAHQKATKLLRELEKAGLLERKKQGLGKPDIIYVMNFADNLFSAFKSDENHHSGELQISTTECLKSSGNNTDKNYIDINNTNPILSADEDVDMDERRSYKQYFDEQLCVDALYHDNPYDRESIMEIMELILDTVCSKRKTIRIAGDDKPLEVVKSRFMKLDYSHISYVLSCLKENSTQVRNIKQYLLAALYNAPLTISNYYQAMYNNDHANGLV</sequence>
<dbReference type="InterPro" id="IPR036390">
    <property type="entry name" value="WH_DNA-bd_sf"/>
</dbReference>
<organism evidence="3 4">
    <name type="scientific">Coprococcus ammoniilyticus</name>
    <dbReference type="NCBI Taxonomy" id="2981785"/>
    <lineage>
        <taxon>Bacteria</taxon>
        <taxon>Bacillati</taxon>
        <taxon>Bacillota</taxon>
        <taxon>Clostridia</taxon>
        <taxon>Lachnospirales</taxon>
        <taxon>Lachnospiraceae</taxon>
        <taxon>Coprococcus</taxon>
    </lineage>
</organism>
<dbReference type="SUPFAM" id="SSF46785">
    <property type="entry name" value="Winged helix' DNA-binding domain"/>
    <property type="match status" value="1"/>
</dbReference>
<dbReference type="Proteomes" id="UP001482186">
    <property type="component" value="Unassembled WGS sequence"/>
</dbReference>
<evidence type="ECO:0000259" key="2">
    <source>
        <dbReference type="Pfam" id="PF19481"/>
    </source>
</evidence>
<feature type="domain" description="DUF6017" evidence="2">
    <location>
        <begin position="136"/>
        <end position="255"/>
    </location>
</feature>
<dbReference type="InterPro" id="IPR010724">
    <property type="entry name" value="RepA_N"/>
</dbReference>
<evidence type="ECO:0000313" key="3">
    <source>
        <dbReference type="EMBL" id="MEQ2452466.1"/>
    </source>
</evidence>
<proteinExistence type="predicted"/>
<feature type="domain" description="Replication initiator A N-terminal" evidence="1">
    <location>
        <begin position="7"/>
        <end position="56"/>
    </location>
</feature>
<evidence type="ECO:0000313" key="4">
    <source>
        <dbReference type="Proteomes" id="UP001482186"/>
    </source>
</evidence>
<dbReference type="Pfam" id="PF06970">
    <property type="entry name" value="RepA_N"/>
    <property type="match status" value="1"/>
</dbReference>
<name>A0ABV1EFI0_9FIRM</name>
<reference evidence="3 4" key="1">
    <citation type="submission" date="2024-04" db="EMBL/GenBank/DDBJ databases">
        <title>Human intestinal bacterial collection.</title>
        <authorList>
            <person name="Pauvert C."/>
            <person name="Hitch T.C.A."/>
            <person name="Clavel T."/>
        </authorList>
    </citation>
    <scope>NUCLEOTIDE SEQUENCE [LARGE SCALE GENOMIC DNA]</scope>
    <source>
        <strain evidence="3 4">CLA-AA-H141</strain>
    </source>
</reference>
<accession>A0ABV1EFI0</accession>